<reference evidence="3" key="1">
    <citation type="journal article" date="2018" name="DNA Res.">
        <title>Multiple hybrid de novo genome assembly of finger millet, an orphan allotetraploid crop.</title>
        <authorList>
            <person name="Hatakeyama M."/>
            <person name="Aluri S."/>
            <person name="Balachadran M.T."/>
            <person name="Sivarajan S.R."/>
            <person name="Patrignani A."/>
            <person name="Gruter S."/>
            <person name="Poveda L."/>
            <person name="Shimizu-Inatsugi R."/>
            <person name="Baeten J."/>
            <person name="Francoijs K.J."/>
            <person name="Nataraja K.N."/>
            <person name="Reddy Y.A.N."/>
            <person name="Phadnis S."/>
            <person name="Ravikumar R.L."/>
            <person name="Schlapbach R."/>
            <person name="Sreeman S.M."/>
            <person name="Shimizu K.K."/>
        </authorList>
    </citation>
    <scope>NUCLEOTIDE SEQUENCE</scope>
</reference>
<gene>
    <name evidence="3" type="primary">ga16077</name>
    <name evidence="3" type="ORF">PR202_ga16077</name>
</gene>
<keyword evidence="2" id="KW-0472">Membrane</keyword>
<dbReference type="EMBL" id="BQKI01000007">
    <property type="protein sequence ID" value="GJM99019.1"/>
    <property type="molecule type" value="Genomic_DNA"/>
</dbReference>
<evidence type="ECO:0000313" key="3">
    <source>
        <dbReference type="EMBL" id="GJM99019.1"/>
    </source>
</evidence>
<organism evidence="3 4">
    <name type="scientific">Eleusine coracana subsp. coracana</name>
    <dbReference type="NCBI Taxonomy" id="191504"/>
    <lineage>
        <taxon>Eukaryota</taxon>
        <taxon>Viridiplantae</taxon>
        <taxon>Streptophyta</taxon>
        <taxon>Embryophyta</taxon>
        <taxon>Tracheophyta</taxon>
        <taxon>Spermatophyta</taxon>
        <taxon>Magnoliopsida</taxon>
        <taxon>Liliopsida</taxon>
        <taxon>Poales</taxon>
        <taxon>Poaceae</taxon>
        <taxon>PACMAD clade</taxon>
        <taxon>Chloridoideae</taxon>
        <taxon>Cynodonteae</taxon>
        <taxon>Eleusininae</taxon>
        <taxon>Eleusine</taxon>
    </lineage>
</organism>
<dbReference type="PANTHER" id="PTHR14255:SF37">
    <property type="entry name" value="SULFITE EXPORTER TAUE_SAFE FAMILY PROTEIN"/>
    <property type="match status" value="1"/>
</dbReference>
<feature type="transmembrane region" description="Helical" evidence="2">
    <location>
        <begin position="39"/>
        <end position="72"/>
    </location>
</feature>
<dbReference type="Proteomes" id="UP001054889">
    <property type="component" value="Unassembled WGS sequence"/>
</dbReference>
<dbReference type="GO" id="GO:0016567">
    <property type="term" value="P:protein ubiquitination"/>
    <property type="evidence" value="ECO:0007669"/>
    <property type="project" value="TreeGrafter"/>
</dbReference>
<comment type="caution">
    <text evidence="3">The sequence shown here is derived from an EMBL/GenBank/DDBJ whole genome shotgun (WGS) entry which is preliminary data.</text>
</comment>
<dbReference type="AlphaFoldDB" id="A0AAV5CMA7"/>
<keyword evidence="2" id="KW-1133">Transmembrane helix</keyword>
<dbReference type="GO" id="GO:0031464">
    <property type="term" value="C:Cul4A-RING E3 ubiquitin ligase complex"/>
    <property type="evidence" value="ECO:0007669"/>
    <property type="project" value="TreeGrafter"/>
</dbReference>
<accession>A0AAV5CMA7</accession>
<keyword evidence="2" id="KW-0812">Transmembrane</keyword>
<protein>
    <recommendedName>
        <fullName evidence="5">Sulfite exporter TauE/SafE family protein</fullName>
    </recommendedName>
</protein>
<name>A0AAV5CMA7_ELECO</name>
<evidence type="ECO:0000256" key="2">
    <source>
        <dbReference type="SAM" id="Phobius"/>
    </source>
</evidence>
<reference evidence="3" key="2">
    <citation type="submission" date="2021-12" db="EMBL/GenBank/DDBJ databases">
        <title>Resequencing data analysis of finger millet.</title>
        <authorList>
            <person name="Hatakeyama M."/>
            <person name="Aluri S."/>
            <person name="Balachadran M.T."/>
            <person name="Sivarajan S.R."/>
            <person name="Poveda L."/>
            <person name="Shimizu-Inatsugi R."/>
            <person name="Schlapbach R."/>
            <person name="Sreeman S.M."/>
            <person name="Shimizu K.K."/>
        </authorList>
    </citation>
    <scope>NUCLEOTIDE SEQUENCE</scope>
</reference>
<sequence length="198" mass="21604">MVVAADGASPTGTARNLTQTDDGNSYHHIWPPMEFGWRIVLGSLIGFIGAVFGSIGGVGGGGIFVPMLALIIGFYPKSAAAMSKCMIMGTAVSTVCYNLKMKHPALDMPLIDHDLALLIQPMLASQEPEHATTVPTGPDDATDARKLSDEPTSFLKNVYWKEFGLLSFVWMAFLALQITKNYTVHRRHHRPELCEEVD</sequence>
<evidence type="ECO:0000256" key="1">
    <source>
        <dbReference type="ARBA" id="ARBA00009142"/>
    </source>
</evidence>
<proteinExistence type="inferred from homology"/>
<comment type="similarity">
    <text evidence="1">Belongs to the 4-toluene sulfonate uptake permease (TSUP) (TC 2.A.102) family.</text>
</comment>
<keyword evidence="4" id="KW-1185">Reference proteome</keyword>
<evidence type="ECO:0000313" key="4">
    <source>
        <dbReference type="Proteomes" id="UP001054889"/>
    </source>
</evidence>
<dbReference type="PANTHER" id="PTHR14255">
    <property type="entry name" value="CEREBLON"/>
    <property type="match status" value="1"/>
</dbReference>
<evidence type="ECO:0008006" key="5">
    <source>
        <dbReference type="Google" id="ProtNLM"/>
    </source>
</evidence>